<dbReference type="RefSeq" id="WP_139176788.1">
    <property type="nucleotide sequence ID" value="NZ_FOIU01000001.1"/>
</dbReference>
<dbReference type="Proteomes" id="UP000199469">
    <property type="component" value="Unassembled WGS sequence"/>
</dbReference>
<keyword evidence="1" id="KW-0732">Signal</keyword>
<sequence>MMTKKPLLSGLFALGLCLCTQSLTAQNTDSASVEPKYRPFDVSASIKNKHLWRGYIVADVPVLTASATVTTKDKNLQFGLWSGNGFNGEYKEFCYFLNYHIKNFDITLLDSFNYTGFSDAKIFDYNKSSTRHFIDVNLAYHFSEKFPLTVSLATVVQGRDTFIDSNGKLKNRFSHYAELDYKVYEEGDTNVHLYMGGAFSFVTHDTFYSSSPGIVNVGVTVNKKIHFGKYAVPVFVQGMWNPNHNKATLGLGVQLF</sequence>
<protein>
    <recommendedName>
        <fullName evidence="4">MetA-pathway of phenol degradation</fullName>
    </recommendedName>
</protein>
<evidence type="ECO:0000313" key="3">
    <source>
        <dbReference type="Proteomes" id="UP000199469"/>
    </source>
</evidence>
<dbReference type="OrthoDB" id="638356at2"/>
<evidence type="ECO:0000313" key="2">
    <source>
        <dbReference type="EMBL" id="SEW22666.1"/>
    </source>
</evidence>
<name>A0A1I0Q6X5_9FLAO</name>
<gene>
    <name evidence="2" type="ORF">SAMN05421841_1703</name>
</gene>
<keyword evidence="3" id="KW-1185">Reference proteome</keyword>
<organism evidence="2 3">
    <name type="scientific">Chryseobacterium wanjuense</name>
    <dbReference type="NCBI Taxonomy" id="356305"/>
    <lineage>
        <taxon>Bacteria</taxon>
        <taxon>Pseudomonadati</taxon>
        <taxon>Bacteroidota</taxon>
        <taxon>Flavobacteriia</taxon>
        <taxon>Flavobacteriales</taxon>
        <taxon>Weeksellaceae</taxon>
        <taxon>Chryseobacterium group</taxon>
        <taxon>Chryseobacterium</taxon>
    </lineage>
</organism>
<dbReference type="EMBL" id="FOIU01000001">
    <property type="protein sequence ID" value="SEW22666.1"/>
    <property type="molecule type" value="Genomic_DNA"/>
</dbReference>
<accession>A0A1I0Q6X5</accession>
<reference evidence="3" key="1">
    <citation type="submission" date="2016-10" db="EMBL/GenBank/DDBJ databases">
        <authorList>
            <person name="Varghese N."/>
            <person name="Submissions S."/>
        </authorList>
    </citation>
    <scope>NUCLEOTIDE SEQUENCE [LARGE SCALE GENOMIC DNA]</scope>
    <source>
        <strain evidence="3">DSM 17724</strain>
    </source>
</reference>
<feature type="chain" id="PRO_5011715492" description="MetA-pathway of phenol degradation" evidence="1">
    <location>
        <begin position="26"/>
        <end position="256"/>
    </location>
</feature>
<dbReference type="STRING" id="356305.SAMN05421841_1703"/>
<dbReference type="AlphaFoldDB" id="A0A1I0Q6X5"/>
<evidence type="ECO:0008006" key="4">
    <source>
        <dbReference type="Google" id="ProtNLM"/>
    </source>
</evidence>
<evidence type="ECO:0000256" key="1">
    <source>
        <dbReference type="SAM" id="SignalP"/>
    </source>
</evidence>
<proteinExistence type="predicted"/>
<feature type="signal peptide" evidence="1">
    <location>
        <begin position="1"/>
        <end position="25"/>
    </location>
</feature>